<dbReference type="InterPro" id="IPR036291">
    <property type="entry name" value="NAD(P)-bd_dom_sf"/>
</dbReference>
<dbReference type="PANTHER" id="PTHR43000">
    <property type="entry name" value="DTDP-D-GLUCOSE 4,6-DEHYDRATASE-RELATED"/>
    <property type="match status" value="1"/>
</dbReference>
<protein>
    <recommendedName>
        <fullName evidence="2">NAD-dependent epimerase/dehydratase domain-containing protein</fullName>
    </recommendedName>
</protein>
<evidence type="ECO:0000313" key="4">
    <source>
        <dbReference type="Proteomes" id="UP000231542"/>
    </source>
</evidence>
<dbReference type="CDD" id="cd08946">
    <property type="entry name" value="SDR_e"/>
    <property type="match status" value="1"/>
</dbReference>
<dbReference type="Proteomes" id="UP000231542">
    <property type="component" value="Unassembled WGS sequence"/>
</dbReference>
<dbReference type="AlphaFoldDB" id="A0A2H0YVQ7"/>
<organism evidence="3 4">
    <name type="scientific">Candidatus Kerfeldbacteria bacterium CG08_land_8_20_14_0_20_40_16</name>
    <dbReference type="NCBI Taxonomy" id="2014244"/>
    <lineage>
        <taxon>Bacteria</taxon>
        <taxon>Candidatus Kerfeldiibacteriota</taxon>
    </lineage>
</organism>
<dbReference type="Gene3D" id="3.40.50.720">
    <property type="entry name" value="NAD(P)-binding Rossmann-like Domain"/>
    <property type="match status" value="1"/>
</dbReference>
<dbReference type="SUPFAM" id="SSF51735">
    <property type="entry name" value="NAD(P)-binding Rossmann-fold domains"/>
    <property type="match status" value="1"/>
</dbReference>
<dbReference type="Pfam" id="PF01370">
    <property type="entry name" value="Epimerase"/>
    <property type="match status" value="1"/>
</dbReference>
<comment type="similarity">
    <text evidence="1">Belongs to the NAD(P)-dependent epimerase/dehydratase family.</text>
</comment>
<dbReference type="EMBL" id="PEXU01000034">
    <property type="protein sequence ID" value="PIS42574.1"/>
    <property type="molecule type" value="Genomic_DNA"/>
</dbReference>
<evidence type="ECO:0000259" key="2">
    <source>
        <dbReference type="Pfam" id="PF01370"/>
    </source>
</evidence>
<evidence type="ECO:0000256" key="1">
    <source>
        <dbReference type="ARBA" id="ARBA00007637"/>
    </source>
</evidence>
<feature type="domain" description="NAD-dependent epimerase/dehydratase" evidence="2">
    <location>
        <begin position="3"/>
        <end position="205"/>
    </location>
</feature>
<sequence>MKILISGGTSSLGRALKPVLSDFSEVITAGRKDCDITLDLTDPIDKTSLPPNVDVIVHTAANFGGKSDEEILATENINVLGTLKLCQAAARTKTKHFVLISTMFSCLKENSPFYNVYALSKKQAEEIARYYLSTSSIALAVLRPSQIYGNEDRFKEHQPFFYSIIDQVEKDKDIMFYGSHDARRNFIHIDDLTTIISKVVQKKTEGTYSCQHPTDVTYSEIAKAAITAYQSKSSIRFLKDKPDIPDNIFDKDDSLYKKINFYPQITIGEGMRKIALYRKVRP</sequence>
<evidence type="ECO:0000313" key="3">
    <source>
        <dbReference type="EMBL" id="PIS42574.1"/>
    </source>
</evidence>
<proteinExistence type="inferred from homology"/>
<name>A0A2H0YVQ7_9BACT</name>
<dbReference type="InterPro" id="IPR001509">
    <property type="entry name" value="Epimerase_deHydtase"/>
</dbReference>
<accession>A0A2H0YVQ7</accession>
<comment type="caution">
    <text evidence="3">The sequence shown here is derived from an EMBL/GenBank/DDBJ whole genome shotgun (WGS) entry which is preliminary data.</text>
</comment>
<gene>
    <name evidence="3" type="ORF">COT24_02790</name>
</gene>
<reference evidence="3 4" key="1">
    <citation type="submission" date="2017-09" db="EMBL/GenBank/DDBJ databases">
        <title>Depth-based differentiation of microbial function through sediment-hosted aquifers and enrichment of novel symbionts in the deep terrestrial subsurface.</title>
        <authorList>
            <person name="Probst A.J."/>
            <person name="Ladd B."/>
            <person name="Jarett J.K."/>
            <person name="Geller-Mcgrath D.E."/>
            <person name="Sieber C.M."/>
            <person name="Emerson J.B."/>
            <person name="Anantharaman K."/>
            <person name="Thomas B.C."/>
            <person name="Malmstrom R."/>
            <person name="Stieglmeier M."/>
            <person name="Klingl A."/>
            <person name="Woyke T."/>
            <person name="Ryan C.M."/>
            <person name="Banfield J.F."/>
        </authorList>
    </citation>
    <scope>NUCLEOTIDE SEQUENCE [LARGE SCALE GENOMIC DNA]</scope>
    <source>
        <strain evidence="3">CG08_land_8_20_14_0_20_40_16</strain>
    </source>
</reference>